<accession>A0A4Y9XLH4</accession>
<evidence type="ECO:0000313" key="3">
    <source>
        <dbReference type="Proteomes" id="UP000298327"/>
    </source>
</evidence>
<keyword evidence="3" id="KW-1185">Reference proteome</keyword>
<reference evidence="2 3" key="1">
    <citation type="submission" date="2019-02" db="EMBL/GenBank/DDBJ databases">
        <title>Genome sequencing of the rare red list fungi Dentipellis fragilis.</title>
        <authorList>
            <person name="Buettner E."/>
            <person name="Kellner H."/>
        </authorList>
    </citation>
    <scope>NUCLEOTIDE SEQUENCE [LARGE SCALE GENOMIC DNA]</scope>
    <source>
        <strain evidence="2 3">DSM 105465</strain>
    </source>
</reference>
<gene>
    <name evidence="2" type="ORF">EVG20_g11653</name>
</gene>
<evidence type="ECO:0000313" key="2">
    <source>
        <dbReference type="EMBL" id="TFY50213.1"/>
    </source>
</evidence>
<dbReference type="AlphaFoldDB" id="A0A4Y9XLH4"/>
<feature type="region of interest" description="Disordered" evidence="1">
    <location>
        <begin position="181"/>
        <end position="215"/>
    </location>
</feature>
<proteinExistence type="predicted"/>
<dbReference type="OrthoDB" id="2431475at2759"/>
<dbReference type="PANTHER" id="PTHR40132:SF1">
    <property type="entry name" value="PRE-MRNA-SPLICING FACTOR 38B"/>
    <property type="match status" value="1"/>
</dbReference>
<dbReference type="Proteomes" id="UP000298327">
    <property type="component" value="Unassembled WGS sequence"/>
</dbReference>
<dbReference type="PANTHER" id="PTHR40132">
    <property type="entry name" value="PRE-MRNA-SPLICING FACTOR 38B"/>
    <property type="match status" value="1"/>
</dbReference>
<dbReference type="STRING" id="205917.A0A4Y9XLH4"/>
<organism evidence="2 3">
    <name type="scientific">Dentipellis fragilis</name>
    <dbReference type="NCBI Taxonomy" id="205917"/>
    <lineage>
        <taxon>Eukaryota</taxon>
        <taxon>Fungi</taxon>
        <taxon>Dikarya</taxon>
        <taxon>Basidiomycota</taxon>
        <taxon>Agaricomycotina</taxon>
        <taxon>Agaricomycetes</taxon>
        <taxon>Russulales</taxon>
        <taxon>Hericiaceae</taxon>
        <taxon>Dentipellis</taxon>
    </lineage>
</organism>
<sequence>MVAVEFCIRQKVSRLGTNLRGVAGCCFQTANVPGARTWYGIPAGKRRNAAPISPRHLRLLSRHSTDCNQPQPPWTMAGPSSLSSVVSDLVRAQMGASVPGSITNDDLDRHVAELILKEAKQKAERYGKEGVKAFLPQAGWSESNAPRTNKRFLSSIIRSTDDHNKTILRAQAFSAAEIRAQKEEAERRERRARAEEAATAERMRRLMGGAAPQSR</sequence>
<dbReference type="EMBL" id="SEOQ01001942">
    <property type="protein sequence ID" value="TFY50213.1"/>
    <property type="molecule type" value="Genomic_DNA"/>
</dbReference>
<comment type="caution">
    <text evidence="2">The sequence shown here is derived from an EMBL/GenBank/DDBJ whole genome shotgun (WGS) entry which is preliminary data.</text>
</comment>
<feature type="compositionally biased region" description="Basic and acidic residues" evidence="1">
    <location>
        <begin position="181"/>
        <end position="204"/>
    </location>
</feature>
<protein>
    <submittedName>
        <fullName evidence="2">Uncharacterized protein</fullName>
    </submittedName>
</protein>
<evidence type="ECO:0000256" key="1">
    <source>
        <dbReference type="SAM" id="MobiDB-lite"/>
    </source>
</evidence>
<name>A0A4Y9XLH4_9AGAM</name>